<dbReference type="RefSeq" id="WP_091508488.1">
    <property type="nucleotide sequence ID" value="NZ_FOLE01000002.1"/>
</dbReference>
<dbReference type="EMBL" id="FOLE01000002">
    <property type="protein sequence ID" value="SFB99318.1"/>
    <property type="molecule type" value="Genomic_DNA"/>
</dbReference>
<feature type="domain" description="Glycosyl transferase family 1" evidence="1">
    <location>
        <begin position="206"/>
        <end position="370"/>
    </location>
</feature>
<keyword evidence="2" id="KW-0808">Transferase</keyword>
<dbReference type="Proteomes" id="UP000199514">
    <property type="component" value="Unassembled WGS sequence"/>
</dbReference>
<dbReference type="GO" id="GO:0016758">
    <property type="term" value="F:hexosyltransferase activity"/>
    <property type="evidence" value="ECO:0007669"/>
    <property type="project" value="TreeGrafter"/>
</dbReference>
<dbReference type="InterPro" id="IPR050194">
    <property type="entry name" value="Glycosyltransferase_grp1"/>
</dbReference>
<dbReference type="SUPFAM" id="SSF53756">
    <property type="entry name" value="UDP-Glycosyltransferase/glycogen phosphorylase"/>
    <property type="match status" value="1"/>
</dbReference>
<dbReference type="PANTHER" id="PTHR45947">
    <property type="entry name" value="SULFOQUINOVOSYL TRANSFERASE SQD2"/>
    <property type="match status" value="1"/>
</dbReference>
<gene>
    <name evidence="2" type="ORF">SAMN05421780_102211</name>
</gene>
<reference evidence="2 3" key="1">
    <citation type="submission" date="2016-10" db="EMBL/GenBank/DDBJ databases">
        <authorList>
            <person name="de Groot N.N."/>
        </authorList>
    </citation>
    <scope>NUCLEOTIDE SEQUENCE [LARGE SCALE GENOMIC DNA]</scope>
    <source>
        <strain evidence="2 3">DSM 6793</strain>
    </source>
</reference>
<dbReference type="Pfam" id="PF00534">
    <property type="entry name" value="Glycos_transf_1"/>
    <property type="match status" value="1"/>
</dbReference>
<dbReference type="STRING" id="927664.SAMN05421780_102211"/>
<dbReference type="CDD" id="cd03801">
    <property type="entry name" value="GT4_PimA-like"/>
    <property type="match status" value="1"/>
</dbReference>
<evidence type="ECO:0000313" key="3">
    <source>
        <dbReference type="Proteomes" id="UP000199514"/>
    </source>
</evidence>
<organism evidence="2 3">
    <name type="scientific">Flexibacter flexilis DSM 6793</name>
    <dbReference type="NCBI Taxonomy" id="927664"/>
    <lineage>
        <taxon>Bacteria</taxon>
        <taxon>Pseudomonadati</taxon>
        <taxon>Bacteroidota</taxon>
        <taxon>Cytophagia</taxon>
        <taxon>Cytophagales</taxon>
        <taxon>Flexibacteraceae</taxon>
        <taxon>Flexibacter</taxon>
    </lineage>
</organism>
<evidence type="ECO:0000259" key="1">
    <source>
        <dbReference type="Pfam" id="PF00534"/>
    </source>
</evidence>
<dbReference type="Gene3D" id="3.40.50.2000">
    <property type="entry name" value="Glycogen Phosphorylase B"/>
    <property type="match status" value="2"/>
</dbReference>
<dbReference type="InterPro" id="IPR001296">
    <property type="entry name" value="Glyco_trans_1"/>
</dbReference>
<protein>
    <submittedName>
        <fullName evidence="2">Glycosyltransferase involved in cell wall bisynthesis</fullName>
    </submittedName>
</protein>
<accession>A0A1I1FNU6</accession>
<sequence>MSNTVTHNKKPRVGFVSSRWAFFPDDKTFLFNGYDGSLIAELLKTYPDMGIAIYEDKDKKVQHIMEFKPNKLYKLEGPLSFAAGLRNTFKIRKQLQKMQEEHDILIVQLSFVSFFALLTLRKPVVYQLCTNVLVAAENPVKYIGAKKMVSVAFANVIDWVHRRLFARPNVRVIANGGELVEVYKEYNPIQVISSCIHEYQLISPEEIQLKANPFSILFVGRPSLEKGIDLLMQSFADLKAMGKDVRLSFAGVTKDLFFEMNPEYKGIVQKYEADIAFLGTVPFGEKLFNLYKNSHALVLASRVEGTPRVLVEARAFGCPVVATRVGGTPQSVTDGSDGLLFDPENHQQLTAALVKLIDSPELRLQMAKNGLETVRTKQTLEIFAKPFVDCVEELAKNIKN</sequence>
<name>A0A1I1FNU6_9BACT</name>
<keyword evidence="3" id="KW-1185">Reference proteome</keyword>
<dbReference type="PANTHER" id="PTHR45947:SF3">
    <property type="entry name" value="SULFOQUINOVOSYL TRANSFERASE SQD2"/>
    <property type="match status" value="1"/>
</dbReference>
<evidence type="ECO:0000313" key="2">
    <source>
        <dbReference type="EMBL" id="SFB99318.1"/>
    </source>
</evidence>
<dbReference type="AlphaFoldDB" id="A0A1I1FNU6"/>
<proteinExistence type="predicted"/>
<dbReference type="OrthoDB" id="9790710at2"/>